<keyword evidence="2" id="KW-1185">Reference proteome</keyword>
<reference evidence="1 2" key="1">
    <citation type="submission" date="2018-03" db="EMBL/GenBank/DDBJ databases">
        <title>Genomic Encyclopedia of Archaeal and Bacterial Type Strains, Phase II (KMG-II): from individual species to whole genera.</title>
        <authorList>
            <person name="Goeker M."/>
        </authorList>
    </citation>
    <scope>NUCLEOTIDE SEQUENCE [LARGE SCALE GENOMIC DNA]</scope>
    <source>
        <strain evidence="1 2">DSM 19711</strain>
    </source>
</reference>
<dbReference type="RefSeq" id="WP_106205979.1">
    <property type="nucleotide sequence ID" value="NZ_PVZF01000001.1"/>
</dbReference>
<evidence type="ECO:0000313" key="2">
    <source>
        <dbReference type="Proteomes" id="UP000238083"/>
    </source>
</evidence>
<evidence type="ECO:0000313" key="1">
    <source>
        <dbReference type="EMBL" id="PRY17884.1"/>
    </source>
</evidence>
<gene>
    <name evidence="1" type="ORF">CLV37_101126</name>
</gene>
<dbReference type="AlphaFoldDB" id="A0A2T0R9Q4"/>
<protein>
    <submittedName>
        <fullName evidence="1">Uncharacterized protein</fullName>
    </submittedName>
</protein>
<name>A0A2T0R9Q4_9ACTN</name>
<comment type="caution">
    <text evidence="1">The sequence shown here is derived from an EMBL/GenBank/DDBJ whole genome shotgun (WGS) entry which is preliminary data.</text>
</comment>
<dbReference type="OrthoDB" id="3781969at2"/>
<dbReference type="EMBL" id="PVZF01000001">
    <property type="protein sequence ID" value="PRY17884.1"/>
    <property type="molecule type" value="Genomic_DNA"/>
</dbReference>
<accession>A0A2T0R9Q4</accession>
<sequence length="122" mass="13008">MTNVDATLKAALEIDGATAAALVDYESGMSLGQAGGGAIDLDVAAAGNTDVVRAKLRTMQRLGLNEAIEDILITLGTQIHLIRLIQSQSGQGLFLYLVLKKDSSNLAMARRQLTILERDLQI</sequence>
<organism evidence="1 2">
    <name type="scientific">Kineococcus rhizosphaerae</name>
    <dbReference type="NCBI Taxonomy" id="559628"/>
    <lineage>
        <taxon>Bacteria</taxon>
        <taxon>Bacillati</taxon>
        <taxon>Actinomycetota</taxon>
        <taxon>Actinomycetes</taxon>
        <taxon>Kineosporiales</taxon>
        <taxon>Kineosporiaceae</taxon>
        <taxon>Kineococcus</taxon>
    </lineage>
</organism>
<dbReference type="Proteomes" id="UP000238083">
    <property type="component" value="Unassembled WGS sequence"/>
</dbReference>
<proteinExistence type="predicted"/>